<evidence type="ECO:0000313" key="2">
    <source>
        <dbReference type="EMBL" id="TGN27446.1"/>
    </source>
</evidence>
<proteinExistence type="predicted"/>
<keyword evidence="3" id="KW-1185">Reference proteome</keyword>
<organism evidence="2 3">
    <name type="scientific">Staphylococcus pragensis</name>
    <dbReference type="NCBI Taxonomy" id="1611836"/>
    <lineage>
        <taxon>Bacteria</taxon>
        <taxon>Bacillati</taxon>
        <taxon>Bacillota</taxon>
        <taxon>Bacilli</taxon>
        <taxon>Bacillales</taxon>
        <taxon>Staphylococcaceae</taxon>
        <taxon>Staphylococcus</taxon>
    </lineage>
</organism>
<evidence type="ECO:0000313" key="3">
    <source>
        <dbReference type="Proteomes" id="UP000297459"/>
    </source>
</evidence>
<protein>
    <submittedName>
        <fullName evidence="2">Uncharacterized protein</fullName>
    </submittedName>
</protein>
<dbReference type="RefSeq" id="WP_126565534.1">
    <property type="nucleotide sequence ID" value="NZ_BMCY01000002.1"/>
</dbReference>
<gene>
    <name evidence="2" type="ORF">E2558_06265</name>
</gene>
<reference evidence="2 3" key="1">
    <citation type="submission" date="2019-04" db="EMBL/GenBank/DDBJ databases">
        <title>Genomic characterization of Staphylococcus petrasii strains.</title>
        <authorList>
            <person name="Vrbovska V."/>
            <person name="Kovarovic V."/>
            <person name="Maslanova I."/>
            <person name="Indrakova A."/>
            <person name="Petras P."/>
            <person name="Sedo O."/>
            <person name="Svec P."/>
            <person name="Fisarova L."/>
            <person name="Sedlacek I."/>
            <person name="Doskar J."/>
            <person name="Pantucek R."/>
        </authorList>
    </citation>
    <scope>NUCLEOTIDE SEQUENCE [LARGE SCALE GENOMIC DNA]</scope>
    <source>
        <strain evidence="2 3">CCM 8529</strain>
    </source>
</reference>
<dbReference type="AlphaFoldDB" id="A0A4Z1B7X8"/>
<accession>A0A4Z1B7X8</accession>
<dbReference type="Proteomes" id="UP000297459">
    <property type="component" value="Unassembled WGS sequence"/>
</dbReference>
<dbReference type="EMBL" id="SRPJ01000002">
    <property type="protein sequence ID" value="TGN27446.1"/>
    <property type="molecule type" value="Genomic_DNA"/>
</dbReference>
<comment type="caution">
    <text evidence="2">The sequence shown here is derived from an EMBL/GenBank/DDBJ whole genome shotgun (WGS) entry which is preliminary data.</text>
</comment>
<evidence type="ECO:0000256" key="1">
    <source>
        <dbReference type="SAM" id="MobiDB-lite"/>
    </source>
</evidence>
<feature type="region of interest" description="Disordered" evidence="1">
    <location>
        <begin position="505"/>
        <end position="532"/>
    </location>
</feature>
<name>A0A4Z1B7X8_9STAP</name>
<sequence>MKLKNAPNDLQSMAQDGDAILRSLQNKSLPIVDLMIRESLQNSLDATLPNVENTIVDFNIGKFNSHELSAHLEGIENKLNERYEGLEDFISIGDKNTHGLTGDFRSNNAYELNKSNFYKLVFGIGKNQEAEGAGGSWGLGKTSYFRIGAGIVIYYTRVKNGEEYEERLIASLIESPKEESRLLPHNVRGIAWWGEYGNEATDDRIFPLTDKDQISEILKIFNLTNYENEETGTTIIIPYIKNMQKNNEDNDLYPWEKDKELAIKYAIQRWYNPRLNNFEYNHFLGNSKLIARVNSEPLIDEYNIEQFFKIMRDLYTSALSTKPQEKSINVKPIYLKRNGMKQPSEIPVGHVAFKEATKEELEMVAPNNRFSPLQLIGYKNDKKIEDNNSKIIAYCRKPGMIVEYSVDGEWAPKANLLNNNNLLLGFFVPNSNGELTTKFENEGYNYLEQYLRATENADHANWIDEDGFGIIQRMKTTTSKVINDFYQGGDNEKQSSATSGISRKFGKMFLPPKNYGRTSTNKKLDNKNTRTSTTKNRLADINVLTSEPINENRVKVTFKASIKGTSLNAIFLEVLTQEKKMTKKDWEKNMGDALAFPFEISDIFVDEINGDPYRLPYTQIDDSRVRVFQNDNSEFIIESLVEEKIELTGSMIINTKTFSFIPNISIASNKYSENGDELD</sequence>